<feature type="domain" description="Helicase C-terminal" evidence="21">
    <location>
        <begin position="357"/>
        <end position="535"/>
    </location>
</feature>
<keyword evidence="9 23" id="KW-0347">Helicase</keyword>
<evidence type="ECO:0000256" key="8">
    <source>
        <dbReference type="ARBA" id="ARBA00022801"/>
    </source>
</evidence>
<dbReference type="SUPFAM" id="SSF101690">
    <property type="entry name" value="PAZ domain"/>
    <property type="match status" value="1"/>
</dbReference>
<dbReference type="PROSITE" id="PS50137">
    <property type="entry name" value="DS_RBD"/>
    <property type="match status" value="1"/>
</dbReference>
<keyword evidence="12 16" id="KW-0694">RNA-binding</keyword>
<dbReference type="CDD" id="cd10843">
    <property type="entry name" value="DSRM_DICER"/>
    <property type="match status" value="1"/>
</dbReference>
<keyword evidence="14" id="KW-0464">Manganese</keyword>
<keyword evidence="24" id="KW-1185">Reference proteome</keyword>
<keyword evidence="6" id="KW-0547">Nucleotide-binding</keyword>
<evidence type="ECO:0000256" key="15">
    <source>
        <dbReference type="ARBA" id="ARBA00035116"/>
    </source>
</evidence>
<evidence type="ECO:0000259" key="22">
    <source>
        <dbReference type="PROSITE" id="PS51327"/>
    </source>
</evidence>
<dbReference type="InterPro" id="IPR036085">
    <property type="entry name" value="PAZ_dom_sf"/>
</dbReference>
<evidence type="ECO:0000256" key="7">
    <source>
        <dbReference type="ARBA" id="ARBA00022759"/>
    </source>
</evidence>
<dbReference type="InterPro" id="IPR006935">
    <property type="entry name" value="Helicase/UvrB_N"/>
</dbReference>
<dbReference type="InterPro" id="IPR048513">
    <property type="entry name" value="Dicer_PBD"/>
</dbReference>
<evidence type="ECO:0000259" key="21">
    <source>
        <dbReference type="PROSITE" id="PS51194"/>
    </source>
</evidence>
<dbReference type="GO" id="GO:0004525">
    <property type="term" value="F:ribonuclease III activity"/>
    <property type="evidence" value="ECO:0007669"/>
    <property type="project" value="InterPro"/>
</dbReference>
<evidence type="ECO:0000259" key="19">
    <source>
        <dbReference type="PROSITE" id="PS50821"/>
    </source>
</evidence>
<dbReference type="Proteomes" id="UP000025227">
    <property type="component" value="Unplaced"/>
</dbReference>
<evidence type="ECO:0000256" key="10">
    <source>
        <dbReference type="ARBA" id="ARBA00022840"/>
    </source>
</evidence>
<dbReference type="GO" id="GO:0003677">
    <property type="term" value="F:DNA binding"/>
    <property type="evidence" value="ECO:0007669"/>
    <property type="project" value="InterPro"/>
</dbReference>
<dbReference type="Pfam" id="PF03368">
    <property type="entry name" value="Dicer_dimer"/>
    <property type="match status" value="1"/>
</dbReference>
<dbReference type="FunFam" id="2.170.260.10:FF:000002">
    <property type="entry name" value="Putative Endoribonuclease Dicer"/>
    <property type="match status" value="1"/>
</dbReference>
<dbReference type="Gene3D" id="3.40.50.300">
    <property type="entry name" value="P-loop containing nucleotide triphosphate hydrolases"/>
    <property type="match status" value="2"/>
</dbReference>
<keyword evidence="8" id="KW-0378">Hydrolase</keyword>
<dbReference type="PROSITE" id="PS51194">
    <property type="entry name" value="HELICASE_CTER"/>
    <property type="match status" value="1"/>
</dbReference>
<dbReference type="SMART" id="SM00490">
    <property type="entry name" value="HELICc"/>
    <property type="match status" value="1"/>
</dbReference>
<gene>
    <name evidence="23" type="ORF">HCOI_01014100</name>
</gene>
<dbReference type="SUPFAM" id="SSF69065">
    <property type="entry name" value="RNase III domain-like"/>
    <property type="match status" value="2"/>
</dbReference>
<dbReference type="Gene3D" id="1.10.1520.10">
    <property type="entry name" value="Ribonuclease III domain"/>
    <property type="match status" value="2"/>
</dbReference>
<dbReference type="InterPro" id="IPR014001">
    <property type="entry name" value="Helicase_ATP-bd"/>
</dbReference>
<dbReference type="Pfam" id="PF20931">
    <property type="entry name" value="Dicer_platform"/>
    <property type="match status" value="1"/>
</dbReference>
<evidence type="ECO:0000256" key="1">
    <source>
        <dbReference type="ARBA" id="ARBA00001936"/>
    </source>
</evidence>
<keyword evidence="5" id="KW-0677">Repeat</keyword>
<dbReference type="GO" id="GO:0004386">
    <property type="term" value="F:helicase activity"/>
    <property type="evidence" value="ECO:0007669"/>
    <property type="project" value="UniProtKB-KW"/>
</dbReference>
<dbReference type="SMART" id="SM00535">
    <property type="entry name" value="RIBOc"/>
    <property type="match status" value="2"/>
</dbReference>
<dbReference type="InterPro" id="IPR036389">
    <property type="entry name" value="RNase_III_sf"/>
</dbReference>
<dbReference type="OrthoDB" id="2392202at2759"/>
<keyword evidence="11" id="KW-0460">Magnesium</keyword>
<dbReference type="GO" id="GO:0070578">
    <property type="term" value="C:RISC-loading complex"/>
    <property type="evidence" value="ECO:0007669"/>
    <property type="project" value="TreeGrafter"/>
</dbReference>
<feature type="domain" description="Helicase ATP-binding" evidence="20">
    <location>
        <begin position="21"/>
        <end position="201"/>
    </location>
</feature>
<dbReference type="InterPro" id="IPR014720">
    <property type="entry name" value="dsRBD_dom"/>
</dbReference>
<dbReference type="Pfam" id="PF20932">
    <property type="entry name" value="Dicer_dsRBD"/>
    <property type="match status" value="1"/>
</dbReference>
<dbReference type="InterPro" id="IPR005034">
    <property type="entry name" value="Dicer_dimerisation"/>
</dbReference>
<evidence type="ECO:0000259" key="20">
    <source>
        <dbReference type="PROSITE" id="PS51192"/>
    </source>
</evidence>
<keyword evidence="7 23" id="KW-0255">Endonuclease</keyword>
<dbReference type="PANTHER" id="PTHR14950:SF37">
    <property type="entry name" value="ENDORIBONUCLEASE DICER"/>
    <property type="match status" value="1"/>
</dbReference>
<dbReference type="SMART" id="SM00487">
    <property type="entry name" value="DEXDc"/>
    <property type="match status" value="1"/>
</dbReference>
<name>W6NCR4_HAECO</name>
<dbReference type="GO" id="GO:0031054">
    <property type="term" value="P:pre-miRNA processing"/>
    <property type="evidence" value="ECO:0007669"/>
    <property type="project" value="InterPro"/>
</dbReference>
<sequence>MITEKDVEVSCFTPRDYQVELLDKACKRNVIVQLGTGAGKTFIAVLLLKEYGLQIMAPIENGGKRAFFVVDKVALVDQQAEHIQCHTTLTVGRMHGSLNSDVWNKQSGFDDFMSVHNVVVITAQVFLDLIDHAYFNIAKLALIIFDECHHALGVKHPYRVIMDRIMRVPADQQPRILGLTASLINDKTPPNQLEAKLSKLECVLNSAIETASDLVAISKYGAKPNEYVVISTDYNPQDSCGGEILQLLEDWRKFCSSTQEFDPNFDIDPRKPIQEALNRTLAVLRQVGPWAAWKVSQMWEKELHKLTKQTFLQEKTVDFLIMGETCMTTVRKMLEPKMKPIRTLEGLKPYLPNKVIRLIDILSHFNQDKGEKEDPLSGIIFVDQRYVAYTLNVLLKHVCRWDPNFKFIQSDFVIGFSGGSFASDDSQGLHKRQADVIRRFRQGELNLLVATSVLEEGVDVRHCNLVIKFDRPIDYRSYIQSKGRARKRDGGAKYFMLVDESDSPKCSEDLRDFVKIEKMLLRRCQSVHNPGDDGSNEVGLAQNVDTLIPPYVVPSTGAQVSLSSAIGLVNRYCAKLPSDIFTRLVPQNRLIAVNCLGRTLYKAELLLPINSPIKQPIVLETPLESKKLAQMAVALEACRVLHQAGELNDHLLPVGRESIADLLSQLDEDPDEWAPGISAKVGSARRKQLYDKRVATALHEALPVKGEPCYIYVMELELLKEPSPESNPKRRRFANPLDYEYLFGFLSSKVLPKIPSFAAYLRQGDMRVHLVRASTQVTLNSQNLTMIKHFHHYIFKNVLQLCKANLDFHLDASTPINTLIVPLHRTASSTSDKWEYSINMKYVEEVVQMMGDTPRIPSEEERRNFVFKPEDYRDAVVMPWYRNIEQPVFYYVAEILENLTPSSPFPDEEYSSFNEYFIKKYNLEIYDQKQNLLDVDFTSNRLNLLLPRAGGGRRKTAAVKSEDNSALSRQRQIYVPELMDRHPISATLWNLISALPSFFYRINHLLLADELRQKTLVDALGYSKEDAIVPDNYEWTPLSYPATYEEKQSLIVTKIQQLREQNRASEIAAGKLTKDQIEAENTFEVGVWEPVVVEPTNDENMPPTSFGAGDSLDTVGLMSSSVRTGGDLSDDDDADAVMMFDFSKYLAEKAGTAKSDFAAPRPDIQPTGWGGFDDAIPDTPFHILGSASNQIDMTSLMADLQKQILPHLPNAWAPAQAEEKNGTLVDIDTVPTPPKKANGPALQNISSTILEPTKLYLDKMEMLEDRERAQKEEIIDLMQFDDGDDMDCSTAVEYCSDDEYTQLENGERQKYERDHSVVINRKLSEGEIIAPELPSWQNRFSFASASMSSTCLVSNNGTVPSEFHSASLLAENPYGVSPRLLLTALTTSNANDGINLERLETIGDSFLKYSVTDYLYHSHPDQHEGKLSFARSKEVSNCNLYRLGKRLGIPSLIVASKFDVYDSWLPPCYMPNNDFKAPNSEDAEERDKFIEDVLEGNETVQKLPKPVTGWDQADMNNDVRQLENGVETINFAKPCANTAALEELPPLPYNMLTQQYISDKSIADAIEALIGAHLLTLGPRPTLKVMKWLGLKVLTDDVESVDPLLRFVDTPECPDMAERLLQDMWQQFNFSLLEDRIGYRFNNKAYLLQAFTHASYFKNRITGCYQRLEFLGDAVLDYMITRYLFEDERQYSPGVLTDLRSALVNNTIFASLAVKYDFHKHFIAMCPGLHHMIEKFVKLCSERNFFDANFNSEMYMVTTEEEIDEGQEEDIEVPKAMSDIFESVAGAVYLDANRDLDIVWRVFFNLMRQTIEECCAYPPRSPIRELMELEPGKTRFSKMERIIESGKVRVTVDIGNKMKFTGMGRNYRIAKTTAAKRALKYLKSLEEQKLREAERTVTMSS</sequence>
<dbReference type="Gene3D" id="3.30.160.380">
    <property type="entry name" value="Dicer dimerisation domain"/>
    <property type="match status" value="1"/>
</dbReference>
<dbReference type="FunFam" id="1.10.1520.10:FF:000005">
    <property type="entry name" value="Putative endoribonuclease dicer"/>
    <property type="match status" value="1"/>
</dbReference>
<evidence type="ECO:0000313" key="23">
    <source>
        <dbReference type="EMBL" id="CDL94946.1"/>
    </source>
</evidence>
<keyword evidence="3" id="KW-0540">Nuclease</keyword>
<comment type="cofactor">
    <cofactor evidence="1">
        <name>Mn(2+)</name>
        <dbReference type="ChEBI" id="CHEBI:29035"/>
    </cofactor>
</comment>
<dbReference type="InterPro" id="IPR000999">
    <property type="entry name" value="RNase_III_dom"/>
</dbReference>
<organism evidence="23">
    <name type="scientific">Haemonchus contortus</name>
    <name type="common">Barber pole worm</name>
    <dbReference type="NCBI Taxonomy" id="6289"/>
    <lineage>
        <taxon>Eukaryota</taxon>
        <taxon>Metazoa</taxon>
        <taxon>Ecdysozoa</taxon>
        <taxon>Nematoda</taxon>
        <taxon>Chromadorea</taxon>
        <taxon>Rhabditida</taxon>
        <taxon>Rhabditina</taxon>
        <taxon>Rhabditomorpha</taxon>
        <taxon>Strongyloidea</taxon>
        <taxon>Trichostrongylidae</taxon>
        <taxon>Haemonchus</taxon>
    </lineage>
</organism>
<dbReference type="GO" id="GO:0006309">
    <property type="term" value="P:apoptotic DNA fragmentation"/>
    <property type="evidence" value="ECO:0007669"/>
    <property type="project" value="TreeGrafter"/>
</dbReference>
<dbReference type="PROSITE" id="PS51327">
    <property type="entry name" value="DICER_DSRBF"/>
    <property type="match status" value="1"/>
</dbReference>
<feature type="domain" description="DRBM" evidence="17">
    <location>
        <begin position="1850"/>
        <end position="1884"/>
    </location>
</feature>
<accession>W6NCR4</accession>
<dbReference type="PROSITE" id="PS50142">
    <property type="entry name" value="RNASE_3_2"/>
    <property type="match status" value="2"/>
</dbReference>
<dbReference type="SUPFAM" id="SSF52540">
    <property type="entry name" value="P-loop containing nucleoside triphosphate hydrolases"/>
    <property type="match status" value="1"/>
</dbReference>
<dbReference type="PROSITE" id="PS51192">
    <property type="entry name" value="HELICASE_ATP_BIND_1"/>
    <property type="match status" value="1"/>
</dbReference>
<evidence type="ECO:0000256" key="9">
    <source>
        <dbReference type="ARBA" id="ARBA00022806"/>
    </source>
</evidence>
<evidence type="ECO:0000256" key="6">
    <source>
        <dbReference type="ARBA" id="ARBA00022741"/>
    </source>
</evidence>
<protein>
    <submittedName>
        <fullName evidence="23">Restriction endonuclease and DNA RNA helicase and Dicer double-stranded RNA-binding fold and Argonaute Dicer protein and Ribonuclease III and Double-stranded RNA binding domain containing protein</fullName>
    </submittedName>
</protein>
<dbReference type="PROSITE" id="PS00517">
    <property type="entry name" value="RNASE_3_1"/>
    <property type="match status" value="1"/>
</dbReference>
<dbReference type="WBParaSite" id="HCON_00087630-00001">
    <property type="protein sequence ID" value="HCON_00087630-00001"/>
    <property type="gene ID" value="HCON_00087630"/>
</dbReference>
<dbReference type="GO" id="GO:0005524">
    <property type="term" value="F:ATP binding"/>
    <property type="evidence" value="ECO:0007669"/>
    <property type="project" value="UniProtKB-KW"/>
</dbReference>
<dbReference type="GO" id="GO:0003723">
    <property type="term" value="F:RNA binding"/>
    <property type="evidence" value="ECO:0007669"/>
    <property type="project" value="UniProtKB-UniRule"/>
</dbReference>
<dbReference type="GO" id="GO:0004530">
    <property type="term" value="F:deoxyribonuclease I activity"/>
    <property type="evidence" value="ECO:0007669"/>
    <property type="project" value="TreeGrafter"/>
</dbReference>
<dbReference type="InterPro" id="IPR003100">
    <property type="entry name" value="PAZ_dom"/>
</dbReference>
<dbReference type="FunFam" id="1.10.1520.10:FF:000023">
    <property type="entry name" value="Endoribonuclease dcr-1"/>
    <property type="match status" value="1"/>
</dbReference>
<evidence type="ECO:0000256" key="16">
    <source>
        <dbReference type="PROSITE-ProRule" id="PRU00657"/>
    </source>
</evidence>
<evidence type="ECO:0000256" key="14">
    <source>
        <dbReference type="ARBA" id="ARBA00023211"/>
    </source>
</evidence>
<feature type="domain" description="Dicer dsRNA-binding fold" evidence="22">
    <location>
        <begin position="565"/>
        <end position="661"/>
    </location>
</feature>
<comment type="similarity">
    <text evidence="15 16">Belongs to the helicase family. Dicer subfamily.</text>
</comment>
<dbReference type="Pfam" id="PF02170">
    <property type="entry name" value="PAZ"/>
    <property type="match status" value="1"/>
</dbReference>
<dbReference type="InterPro" id="IPR048512">
    <property type="entry name" value="Dicer_platform"/>
</dbReference>
<evidence type="ECO:0000313" key="25">
    <source>
        <dbReference type="WBParaSite" id="HCON_00087630-00001"/>
    </source>
</evidence>
<reference evidence="23" key="1">
    <citation type="submission" date="2013-03" db="EMBL/GenBank/DDBJ databases">
        <authorList>
            <person name="Aslett M."/>
        </authorList>
    </citation>
    <scope>NUCLEOTIDE SEQUENCE [LARGE SCALE GENOMIC DNA]</scope>
    <source>
        <strain evidence="23">ISE/inbred ISE</strain>
    </source>
</reference>
<dbReference type="FunFam" id="3.40.50.300:FF:000628">
    <property type="entry name" value="Endoribonuclease Dicer"/>
    <property type="match status" value="1"/>
</dbReference>
<evidence type="ECO:0000256" key="4">
    <source>
        <dbReference type="ARBA" id="ARBA00022723"/>
    </source>
</evidence>
<evidence type="ECO:0000259" key="18">
    <source>
        <dbReference type="PROSITE" id="PS50142"/>
    </source>
</evidence>
<evidence type="ECO:0000256" key="5">
    <source>
        <dbReference type="ARBA" id="ARBA00022737"/>
    </source>
</evidence>
<evidence type="ECO:0000256" key="13">
    <source>
        <dbReference type="ARBA" id="ARBA00023158"/>
    </source>
</evidence>
<evidence type="ECO:0000256" key="2">
    <source>
        <dbReference type="ARBA" id="ARBA00001946"/>
    </source>
</evidence>
<dbReference type="GO" id="GO:0046872">
    <property type="term" value="F:metal ion binding"/>
    <property type="evidence" value="ECO:0007669"/>
    <property type="project" value="UniProtKB-KW"/>
</dbReference>
<dbReference type="GO" id="GO:0030422">
    <property type="term" value="P:siRNA processing"/>
    <property type="evidence" value="ECO:0007669"/>
    <property type="project" value="InterPro"/>
</dbReference>
<reference evidence="25" key="3">
    <citation type="submission" date="2020-12" db="UniProtKB">
        <authorList>
            <consortium name="WormBaseParasite"/>
        </authorList>
    </citation>
    <scope>IDENTIFICATION</scope>
    <source>
        <strain evidence="25">MHco3</strain>
    </source>
</reference>
<dbReference type="CDD" id="cd15903">
    <property type="entry name" value="Dicer_PBD"/>
    <property type="match status" value="1"/>
</dbReference>
<dbReference type="PANTHER" id="PTHR14950">
    <property type="entry name" value="DICER-RELATED"/>
    <property type="match status" value="1"/>
</dbReference>
<dbReference type="Gene3D" id="3.30.160.20">
    <property type="match status" value="1"/>
</dbReference>
<dbReference type="InterPro" id="IPR027417">
    <property type="entry name" value="P-loop_NTPase"/>
</dbReference>
<dbReference type="SMART" id="SM00949">
    <property type="entry name" value="PAZ"/>
    <property type="match status" value="1"/>
</dbReference>
<dbReference type="SUPFAM" id="SSF54768">
    <property type="entry name" value="dsRNA-binding domain-like"/>
    <property type="match status" value="1"/>
</dbReference>
<dbReference type="Pfam" id="PF04851">
    <property type="entry name" value="ResIII"/>
    <property type="match status" value="1"/>
</dbReference>
<dbReference type="GO" id="GO:0005737">
    <property type="term" value="C:cytoplasm"/>
    <property type="evidence" value="ECO:0007669"/>
    <property type="project" value="TreeGrafter"/>
</dbReference>
<dbReference type="OMA" id="CGFHKYF"/>
<dbReference type="CDD" id="cd00593">
    <property type="entry name" value="RIBOc"/>
    <property type="match status" value="2"/>
</dbReference>
<keyword evidence="13" id="KW-0943">RNA-mediated gene silencing</keyword>
<evidence type="ECO:0000259" key="17">
    <source>
        <dbReference type="PROSITE" id="PS50137"/>
    </source>
</evidence>
<comment type="cofactor">
    <cofactor evidence="2">
        <name>Mg(2+)</name>
        <dbReference type="ChEBI" id="CHEBI:18420"/>
    </cofactor>
</comment>
<dbReference type="PROSITE" id="PS50821">
    <property type="entry name" value="PAZ"/>
    <property type="match status" value="1"/>
</dbReference>
<dbReference type="Pfam" id="PF20930">
    <property type="entry name" value="Dicer_PBD"/>
    <property type="match status" value="1"/>
</dbReference>
<proteinExistence type="inferred from homology"/>
<evidence type="ECO:0000256" key="3">
    <source>
        <dbReference type="ARBA" id="ARBA00022722"/>
    </source>
</evidence>
<feature type="domain" description="PAZ" evidence="19">
    <location>
        <begin position="845"/>
        <end position="983"/>
    </location>
</feature>
<dbReference type="Pfam" id="PF00271">
    <property type="entry name" value="Helicase_C"/>
    <property type="match status" value="1"/>
</dbReference>
<dbReference type="InterPro" id="IPR044441">
    <property type="entry name" value="DICER_DSRM"/>
</dbReference>
<dbReference type="EMBL" id="CAVP010058614">
    <property type="protein sequence ID" value="CDL94946.1"/>
    <property type="molecule type" value="Genomic_DNA"/>
</dbReference>
<feature type="domain" description="RNase III" evidence="18">
    <location>
        <begin position="1380"/>
        <end position="1578"/>
    </location>
</feature>
<dbReference type="Gene3D" id="2.170.260.10">
    <property type="entry name" value="paz domain"/>
    <property type="match status" value="1"/>
</dbReference>
<dbReference type="CDD" id="cd18034">
    <property type="entry name" value="DEXHc_dicer"/>
    <property type="match status" value="1"/>
</dbReference>
<dbReference type="InterPro" id="IPR038248">
    <property type="entry name" value="Dicer_dimer_sf"/>
</dbReference>
<evidence type="ECO:0000313" key="24">
    <source>
        <dbReference type="Proteomes" id="UP000025227"/>
    </source>
</evidence>
<dbReference type="Pfam" id="PF00636">
    <property type="entry name" value="Ribonuclease_3"/>
    <property type="match status" value="2"/>
</dbReference>
<feature type="domain" description="RNase III" evidence="18">
    <location>
        <begin position="1630"/>
        <end position="1793"/>
    </location>
</feature>
<keyword evidence="4" id="KW-0479">Metal-binding</keyword>
<evidence type="ECO:0000256" key="12">
    <source>
        <dbReference type="ARBA" id="ARBA00022884"/>
    </source>
</evidence>
<reference evidence="23" key="2">
    <citation type="submission" date="2013-05" db="EMBL/GenBank/DDBJ databases">
        <title>The genome and transcriptome of Haemonchus contortus: a key model parasite for drug and vaccine discovery.</title>
        <authorList>
            <person name="Laing R."/>
            <person name="Kikuchi T."/>
            <person name="Martinelli A."/>
            <person name="Tsai I.J."/>
            <person name="Beech R.N."/>
            <person name="Redman E."/>
            <person name="Holroyd N."/>
            <person name="Bartley D.J."/>
            <person name="Beasley H."/>
            <person name="Britton C."/>
            <person name="Curran D."/>
            <person name="Devaney E."/>
            <person name="Gilabert A."/>
            <person name="Jackson F."/>
            <person name="Hunt M."/>
            <person name="Johnston S."/>
            <person name="Kryukov I."/>
            <person name="Li K."/>
            <person name="Morrison A.A."/>
            <person name="Reid A.J."/>
            <person name="Sargison N."/>
            <person name="Saunders G."/>
            <person name="Wasmuth J.D."/>
            <person name="Wolstenholme A."/>
            <person name="Berriman M."/>
            <person name="Gilleard J.S."/>
            <person name="Cotton J.A."/>
        </authorList>
    </citation>
    <scope>NUCLEOTIDE SEQUENCE [LARGE SCALE GENOMIC DNA]</scope>
    <source>
        <strain evidence="23">ISE/inbred ISE</strain>
    </source>
</reference>
<dbReference type="GO" id="GO:0005634">
    <property type="term" value="C:nucleus"/>
    <property type="evidence" value="ECO:0007669"/>
    <property type="project" value="TreeGrafter"/>
</dbReference>
<keyword evidence="10" id="KW-0067">ATP-binding</keyword>
<evidence type="ECO:0000256" key="11">
    <source>
        <dbReference type="ARBA" id="ARBA00022842"/>
    </source>
</evidence>
<dbReference type="InterPro" id="IPR001650">
    <property type="entry name" value="Helicase_C-like"/>
</dbReference>